<sequence length="191" mass="20036">MASAKKAKAVSNTTSNPYGLTNREVEIMIHAWRCLDEAFKIDKKKLAELTKIPLADSAGRSFRRIMEKITSAMAEPPTTPGNNGDQPSASACTAADAAVGDPSSPSVLASDKKNSIKKKGASVGKTAGRKRALNEADEATNNGDEGVEKNESNGDERPNKIPRIALGNPIVTVEKIEAADGGSDEVETGDA</sequence>
<evidence type="ECO:0000256" key="1">
    <source>
        <dbReference type="SAM" id="MobiDB-lite"/>
    </source>
</evidence>
<reference evidence="2" key="1">
    <citation type="submission" date="2017-09" db="EMBL/GenBank/DDBJ databases">
        <title>Polyketide synthases of a Diaporthe helianthi virulent isolate.</title>
        <authorList>
            <person name="Baroncelli R."/>
        </authorList>
    </citation>
    <scope>NUCLEOTIDE SEQUENCE [LARGE SCALE GENOMIC DNA]</scope>
    <source>
        <strain evidence="2">7/96</strain>
    </source>
</reference>
<comment type="caution">
    <text evidence="2">The sequence shown here is derived from an EMBL/GenBank/DDBJ whole genome shotgun (WGS) entry which is preliminary data.</text>
</comment>
<proteinExistence type="predicted"/>
<protein>
    <submittedName>
        <fullName evidence="2">Uncharacterized protein</fullName>
    </submittedName>
</protein>
<dbReference type="Proteomes" id="UP000094444">
    <property type="component" value="Unassembled WGS sequence"/>
</dbReference>
<name>A0A2P5IAG7_DIAHE</name>
<gene>
    <name evidence="2" type="ORF">DHEL01_v202120</name>
</gene>
<dbReference type="AlphaFoldDB" id="A0A2P5IAG7"/>
<dbReference type="EMBL" id="MAVT02000110">
    <property type="protein sequence ID" value="POS79498.1"/>
    <property type="molecule type" value="Genomic_DNA"/>
</dbReference>
<organism evidence="2 3">
    <name type="scientific">Diaporthe helianthi</name>
    <dbReference type="NCBI Taxonomy" id="158607"/>
    <lineage>
        <taxon>Eukaryota</taxon>
        <taxon>Fungi</taxon>
        <taxon>Dikarya</taxon>
        <taxon>Ascomycota</taxon>
        <taxon>Pezizomycotina</taxon>
        <taxon>Sordariomycetes</taxon>
        <taxon>Sordariomycetidae</taxon>
        <taxon>Diaporthales</taxon>
        <taxon>Diaporthaceae</taxon>
        <taxon>Diaporthe</taxon>
    </lineage>
</organism>
<keyword evidence="3" id="KW-1185">Reference proteome</keyword>
<dbReference type="InParanoid" id="A0A2P5IAG7"/>
<accession>A0A2P5IAG7</accession>
<evidence type="ECO:0000313" key="3">
    <source>
        <dbReference type="Proteomes" id="UP000094444"/>
    </source>
</evidence>
<feature type="compositionally biased region" description="Basic and acidic residues" evidence="1">
    <location>
        <begin position="146"/>
        <end position="159"/>
    </location>
</feature>
<feature type="region of interest" description="Disordered" evidence="1">
    <location>
        <begin position="72"/>
        <end position="166"/>
    </location>
</feature>
<evidence type="ECO:0000313" key="2">
    <source>
        <dbReference type="EMBL" id="POS79498.1"/>
    </source>
</evidence>
<dbReference type="OrthoDB" id="5403747at2759"/>
<feature type="compositionally biased region" description="Low complexity" evidence="1">
    <location>
        <begin position="89"/>
        <end position="98"/>
    </location>
</feature>